<dbReference type="AlphaFoldDB" id="A0AAJ0FE16"/>
<gene>
    <name evidence="3" type="ORF">QBC33DRAFT_518252</name>
</gene>
<dbReference type="GO" id="GO:0000785">
    <property type="term" value="C:chromatin"/>
    <property type="evidence" value="ECO:0007669"/>
    <property type="project" value="TreeGrafter"/>
</dbReference>
<dbReference type="Proteomes" id="UP001244011">
    <property type="component" value="Unassembled WGS sequence"/>
</dbReference>
<dbReference type="GO" id="GO:0032452">
    <property type="term" value="F:histone demethylase activity"/>
    <property type="evidence" value="ECO:0007669"/>
    <property type="project" value="TreeGrafter"/>
</dbReference>
<comment type="caution">
    <text evidence="3">The sequence shown here is derived from an EMBL/GenBank/DDBJ whole genome shotgun (WGS) entry which is preliminary data.</text>
</comment>
<feature type="compositionally biased region" description="Polar residues" evidence="1">
    <location>
        <begin position="111"/>
        <end position="139"/>
    </location>
</feature>
<dbReference type="GeneID" id="85309424"/>
<dbReference type="SMART" id="SM00558">
    <property type="entry name" value="JmjC"/>
    <property type="match status" value="1"/>
</dbReference>
<name>A0AAJ0FE16_9PEZI</name>
<feature type="region of interest" description="Disordered" evidence="1">
    <location>
        <begin position="593"/>
        <end position="625"/>
    </location>
</feature>
<sequence length="663" mass="72173">MAGTWKLSGLIRCMVAKYAALREYLAEKQRHLQARSPTSALAIAKNLLDPHPGRVSGPLVGFLDGHAGGGIADMFSNVQMREQHAQNAQHIASQPDKHSLHQHGAPHSPYDASTSTRSTCDPRDTSSNLSDTTTGLSPESPSNISSNTVSSARPETIVDDTASELTNTTPDDTVGLEHEKNTSDNPPLDGHPKPTINYRWEGDQDTPYRVLLLLPTNDQYSNTPALLARARDLGAAEQGVFKIEVPAGHRPKVDADDAVTGRRTRHHYPGRKYSAHHLGNGIYHLAHETVSRAKFGPPPPAGDGEHDEQHRWTVAEADANMEACLREGDGGWEENERNENDSRKDKQKQNEKRKAKPKKTSSSSSSRPISDLGGGVYYRTDISAASAGEHAAAGLPPRSPIWPLAGNRLDDTIVQGIGGIHGAYMYEAAAPRDGAYMYEAAAPRDGDGRRPGAVFGWHIEDVGLLAFNYLHAGHKVWMCVSEAHAAAAEAEFRSVLEENPHASLFCATGLRERGVPVAFVGQATGQVVVTFPRTMHAGFSTSYTLAEAVNYADDDDDDGWVLAGYRDCSARCHSGLPIKSAWFRRRRPGEESLSMEEYEDRVGKGGRRRGRLGTSRAAEESIGGGGRGRGHNYGVRYALFIVAVEEKTMIDREMNTRDRAGRC</sequence>
<feature type="compositionally biased region" description="Basic and acidic residues" evidence="1">
    <location>
        <begin position="328"/>
        <end position="352"/>
    </location>
</feature>
<dbReference type="SUPFAM" id="SSF51197">
    <property type="entry name" value="Clavaminate synthase-like"/>
    <property type="match status" value="1"/>
</dbReference>
<feature type="compositionally biased region" description="Low complexity" evidence="1">
    <location>
        <begin position="140"/>
        <end position="151"/>
    </location>
</feature>
<proteinExistence type="predicted"/>
<feature type="compositionally biased region" description="Low complexity" evidence="1">
    <location>
        <begin position="360"/>
        <end position="370"/>
    </location>
</feature>
<organism evidence="3 4">
    <name type="scientific">Phialemonium atrogriseum</name>
    <dbReference type="NCBI Taxonomy" id="1093897"/>
    <lineage>
        <taxon>Eukaryota</taxon>
        <taxon>Fungi</taxon>
        <taxon>Dikarya</taxon>
        <taxon>Ascomycota</taxon>
        <taxon>Pezizomycotina</taxon>
        <taxon>Sordariomycetes</taxon>
        <taxon>Sordariomycetidae</taxon>
        <taxon>Cephalothecales</taxon>
        <taxon>Cephalothecaceae</taxon>
        <taxon>Phialemonium</taxon>
    </lineage>
</organism>
<dbReference type="PROSITE" id="PS51184">
    <property type="entry name" value="JMJC"/>
    <property type="match status" value="1"/>
</dbReference>
<evidence type="ECO:0000313" key="4">
    <source>
        <dbReference type="Proteomes" id="UP001244011"/>
    </source>
</evidence>
<dbReference type="Pfam" id="PF02373">
    <property type="entry name" value="JmjC"/>
    <property type="match status" value="1"/>
</dbReference>
<dbReference type="InterPro" id="IPR003347">
    <property type="entry name" value="JmjC_dom"/>
</dbReference>
<protein>
    <submittedName>
        <fullName evidence="3">JmjC domain, hydroxylase-domain-containing protein</fullName>
    </submittedName>
</protein>
<evidence type="ECO:0000313" key="3">
    <source>
        <dbReference type="EMBL" id="KAK1763827.1"/>
    </source>
</evidence>
<feature type="compositionally biased region" description="Polar residues" evidence="1">
    <location>
        <begin position="82"/>
        <end position="92"/>
    </location>
</feature>
<evidence type="ECO:0000256" key="1">
    <source>
        <dbReference type="SAM" id="MobiDB-lite"/>
    </source>
</evidence>
<dbReference type="GO" id="GO:0005634">
    <property type="term" value="C:nucleus"/>
    <property type="evidence" value="ECO:0007669"/>
    <property type="project" value="TreeGrafter"/>
</dbReference>
<dbReference type="PANTHER" id="PTHR10694">
    <property type="entry name" value="LYSINE-SPECIFIC DEMETHYLASE"/>
    <property type="match status" value="1"/>
</dbReference>
<dbReference type="RefSeq" id="XP_060280040.1">
    <property type="nucleotide sequence ID" value="XM_060426237.1"/>
</dbReference>
<accession>A0AAJ0FE16</accession>
<evidence type="ECO:0000259" key="2">
    <source>
        <dbReference type="PROSITE" id="PS51184"/>
    </source>
</evidence>
<keyword evidence="4" id="KW-1185">Reference proteome</keyword>
<feature type="region of interest" description="Disordered" evidence="1">
    <location>
        <begin position="328"/>
        <end position="372"/>
    </location>
</feature>
<reference evidence="3" key="1">
    <citation type="submission" date="2023-06" db="EMBL/GenBank/DDBJ databases">
        <title>Genome-scale phylogeny and comparative genomics of the fungal order Sordariales.</title>
        <authorList>
            <consortium name="Lawrence Berkeley National Laboratory"/>
            <person name="Hensen N."/>
            <person name="Bonometti L."/>
            <person name="Westerberg I."/>
            <person name="Brannstrom I.O."/>
            <person name="Guillou S."/>
            <person name="Cros-Aarteil S."/>
            <person name="Calhoun S."/>
            <person name="Haridas S."/>
            <person name="Kuo A."/>
            <person name="Mondo S."/>
            <person name="Pangilinan J."/>
            <person name="Riley R."/>
            <person name="Labutti K."/>
            <person name="Andreopoulos B."/>
            <person name="Lipzen A."/>
            <person name="Chen C."/>
            <person name="Yanf M."/>
            <person name="Daum C."/>
            <person name="Ng V."/>
            <person name="Clum A."/>
            <person name="Steindorff A."/>
            <person name="Ohm R."/>
            <person name="Martin F."/>
            <person name="Silar P."/>
            <person name="Natvig D."/>
            <person name="Lalanne C."/>
            <person name="Gautier V."/>
            <person name="Ament-Velasquez S.L."/>
            <person name="Kruys A."/>
            <person name="Hutchinson M.I."/>
            <person name="Powell A.J."/>
            <person name="Barry K."/>
            <person name="Miller A.N."/>
            <person name="Grigoriev I.V."/>
            <person name="Debuchy R."/>
            <person name="Gladieux P."/>
            <person name="Thoren M.H."/>
            <person name="Johannesson H."/>
        </authorList>
    </citation>
    <scope>NUCLEOTIDE SEQUENCE</scope>
    <source>
        <strain evidence="3">8032-3</strain>
    </source>
</reference>
<dbReference type="Gene3D" id="2.60.120.650">
    <property type="entry name" value="Cupin"/>
    <property type="match status" value="1"/>
</dbReference>
<feature type="domain" description="JmjC" evidence="2">
    <location>
        <begin position="396"/>
        <end position="568"/>
    </location>
</feature>
<dbReference type="EMBL" id="MU839024">
    <property type="protein sequence ID" value="KAK1763827.1"/>
    <property type="molecule type" value="Genomic_DNA"/>
</dbReference>
<feature type="region of interest" description="Disordered" evidence="1">
    <location>
        <begin position="82"/>
        <end position="193"/>
    </location>
</feature>
<dbReference type="GO" id="GO:0010468">
    <property type="term" value="P:regulation of gene expression"/>
    <property type="evidence" value="ECO:0007669"/>
    <property type="project" value="TreeGrafter"/>
</dbReference>